<gene>
    <name evidence="10" type="ORF">IJ22_09950</name>
</gene>
<evidence type="ECO:0000256" key="2">
    <source>
        <dbReference type="ARBA" id="ARBA00022969"/>
    </source>
</evidence>
<dbReference type="STRING" id="162209.IJ22_09950"/>
<dbReference type="NCBIfam" id="TIGR02937">
    <property type="entry name" value="sigma70-ECF"/>
    <property type="match status" value="1"/>
</dbReference>
<dbReference type="InterPro" id="IPR013324">
    <property type="entry name" value="RNA_pol_sigma_r3/r4-like"/>
</dbReference>
<sequence length="299" mass="34257">MTLVDLCSPQARREVVGLRIKMRPQEIINSNVSPWEVIAVTRNKVEICGVDTAKLPVLTNAEMRELFVQLQTNHERSAREKLVNGNLRLVLSVIQRFNNRGEFVDDLFQVGCIGLMKAIDNFDLSQNVKFSTYAVPMIIGEIRRYLRDNNPIRVSRSLRDIAYKALQVRDQLTNQNSREPTIYEISEVLNVPKEDVVFALDAIQDPVSLFEPIYHDGGDPIYVMDQISDDRNKDVSWIEGIALREALHKLNDREKMILSMRFFDGKTQMEVADEIGISQAQVSRLEKSAISQMQKHVKN</sequence>
<dbReference type="GO" id="GO:0030435">
    <property type="term" value="P:sporulation resulting in formation of a cellular spore"/>
    <property type="evidence" value="ECO:0007669"/>
    <property type="project" value="UniProtKB-KW"/>
</dbReference>
<keyword evidence="5 7" id="KW-0238">DNA-binding</keyword>
<organism evidence="10 11">
    <name type="scientific">Paenibacillus naphthalenovorans</name>
    <dbReference type="NCBI Taxonomy" id="162209"/>
    <lineage>
        <taxon>Bacteria</taxon>
        <taxon>Bacillati</taxon>
        <taxon>Bacillota</taxon>
        <taxon>Bacilli</taxon>
        <taxon>Bacillales</taxon>
        <taxon>Paenibacillaceae</taxon>
        <taxon>Paenibacillus</taxon>
    </lineage>
</organism>
<evidence type="ECO:0000256" key="7">
    <source>
        <dbReference type="RuleBase" id="RU362124"/>
    </source>
</evidence>
<dbReference type="NCBIfam" id="NF006071">
    <property type="entry name" value="PRK08215.1"/>
    <property type="match status" value="1"/>
</dbReference>
<comment type="function">
    <text evidence="7">Sigma factors are initiation factors that promote the attachment of RNA polymerase to specific initiation sites and are then released.</text>
</comment>
<evidence type="ECO:0000256" key="6">
    <source>
        <dbReference type="ARBA" id="ARBA00023163"/>
    </source>
</evidence>
<dbReference type="InterPro" id="IPR014212">
    <property type="entry name" value="RNA_pol_sigma-G"/>
</dbReference>
<evidence type="ECO:0000256" key="5">
    <source>
        <dbReference type="ARBA" id="ARBA00023125"/>
    </source>
</evidence>
<comment type="similarity">
    <text evidence="1 7">Belongs to the sigma-70 factor family.</text>
</comment>
<keyword evidence="3 7" id="KW-0805">Transcription regulation</keyword>
<dbReference type="Gene3D" id="1.10.10.10">
    <property type="entry name" value="Winged helix-like DNA-binding domain superfamily/Winged helix DNA-binding domain"/>
    <property type="match status" value="2"/>
</dbReference>
<dbReference type="PROSITE" id="PS00715">
    <property type="entry name" value="SIGMA70_1"/>
    <property type="match status" value="1"/>
</dbReference>
<accession>A0A0U2UHL5</accession>
<dbReference type="GO" id="GO:0003677">
    <property type="term" value="F:DNA binding"/>
    <property type="evidence" value="ECO:0007669"/>
    <property type="project" value="UniProtKB-KW"/>
</dbReference>
<feature type="domain" description="RNA polymerase sigma-70" evidence="9">
    <location>
        <begin position="267"/>
        <end position="293"/>
    </location>
</feature>
<dbReference type="GO" id="GO:0006352">
    <property type="term" value="P:DNA-templated transcription initiation"/>
    <property type="evidence" value="ECO:0007669"/>
    <property type="project" value="InterPro"/>
</dbReference>
<name>A0A0U2UHL5_9BACL</name>
<dbReference type="Pfam" id="PF04545">
    <property type="entry name" value="Sigma70_r4"/>
    <property type="match status" value="1"/>
</dbReference>
<evidence type="ECO:0000256" key="4">
    <source>
        <dbReference type="ARBA" id="ARBA00023082"/>
    </source>
</evidence>
<dbReference type="Pfam" id="PF04542">
    <property type="entry name" value="Sigma70_r2"/>
    <property type="match status" value="1"/>
</dbReference>
<evidence type="ECO:0000259" key="9">
    <source>
        <dbReference type="PROSITE" id="PS00716"/>
    </source>
</evidence>
<dbReference type="AlphaFoldDB" id="A0A0U2UHL5"/>
<keyword evidence="4 7" id="KW-0731">Sigma factor</keyword>
<dbReference type="InterPro" id="IPR000943">
    <property type="entry name" value="RNA_pol_sigma70"/>
</dbReference>
<reference evidence="10 11" key="2">
    <citation type="journal article" date="2016" name="Genome Announc.">
        <title>Complete Genome Sequences of Two Interactive Moderate Thermophiles, Paenibacillus napthalenovorans 32O-Y and Paenibacillus sp. 32O-W.</title>
        <authorList>
            <person name="Butler R.R.III."/>
            <person name="Wang J."/>
            <person name="Stark B.C."/>
            <person name="Pombert J.F."/>
        </authorList>
    </citation>
    <scope>NUCLEOTIDE SEQUENCE [LARGE SCALE GENOMIC DNA]</scope>
    <source>
        <strain evidence="10 11">32O-Y</strain>
    </source>
</reference>
<keyword evidence="6 7" id="KW-0804">Transcription</keyword>
<protein>
    <recommendedName>
        <fullName evidence="7">RNA polymerase sigma factor</fullName>
    </recommendedName>
</protein>
<dbReference type="InterPro" id="IPR013325">
    <property type="entry name" value="RNA_pol_sigma_r2"/>
</dbReference>
<dbReference type="InterPro" id="IPR014322">
    <property type="entry name" value="RNA_pol_sigma-B/F/G"/>
</dbReference>
<dbReference type="InterPro" id="IPR007627">
    <property type="entry name" value="RNA_pol_sigma70_r2"/>
</dbReference>
<dbReference type="NCBIfam" id="TIGR02980">
    <property type="entry name" value="SigBFG"/>
    <property type="match status" value="1"/>
</dbReference>
<dbReference type="InterPro" id="IPR007630">
    <property type="entry name" value="RNA_pol_sigma70_r4"/>
</dbReference>
<evidence type="ECO:0000259" key="8">
    <source>
        <dbReference type="PROSITE" id="PS00715"/>
    </source>
</evidence>
<feature type="domain" description="RNA polymerase sigma-70" evidence="8">
    <location>
        <begin position="106"/>
        <end position="119"/>
    </location>
</feature>
<dbReference type="PANTHER" id="PTHR30603:SF17">
    <property type="entry name" value="RNA POLYMERASE SIGMA-G FACTOR"/>
    <property type="match status" value="1"/>
</dbReference>
<dbReference type="SUPFAM" id="SSF88659">
    <property type="entry name" value="Sigma3 and sigma4 domains of RNA polymerase sigma factors"/>
    <property type="match status" value="2"/>
</dbReference>
<proteinExistence type="inferred from homology"/>
<evidence type="ECO:0000313" key="11">
    <source>
        <dbReference type="Proteomes" id="UP000061660"/>
    </source>
</evidence>
<dbReference type="CDD" id="cd06171">
    <property type="entry name" value="Sigma70_r4"/>
    <property type="match status" value="1"/>
</dbReference>
<dbReference type="InterPro" id="IPR036388">
    <property type="entry name" value="WH-like_DNA-bd_sf"/>
</dbReference>
<keyword evidence="11" id="KW-1185">Reference proteome</keyword>
<dbReference type="PANTHER" id="PTHR30603">
    <property type="entry name" value="RNA POLYMERASE SIGMA FACTOR RPO"/>
    <property type="match status" value="1"/>
</dbReference>
<dbReference type="SUPFAM" id="SSF88946">
    <property type="entry name" value="Sigma2 domain of RNA polymerase sigma factors"/>
    <property type="match status" value="1"/>
</dbReference>
<keyword evidence="2" id="KW-0749">Sporulation</keyword>
<dbReference type="PROSITE" id="PS00716">
    <property type="entry name" value="SIGMA70_2"/>
    <property type="match status" value="1"/>
</dbReference>
<evidence type="ECO:0000256" key="1">
    <source>
        <dbReference type="ARBA" id="ARBA00007788"/>
    </source>
</evidence>
<dbReference type="Gene3D" id="1.20.120.1810">
    <property type="match status" value="1"/>
</dbReference>
<dbReference type="NCBIfam" id="TIGR02850">
    <property type="entry name" value="spore_sigG"/>
    <property type="match status" value="1"/>
</dbReference>
<dbReference type="FunFam" id="1.20.120.1810:FF:000002">
    <property type="entry name" value="RNA polymerase sigma factor"/>
    <property type="match status" value="1"/>
</dbReference>
<dbReference type="KEGG" id="pnp:IJ22_09950"/>
<reference evidence="11" key="1">
    <citation type="submission" date="2015-12" db="EMBL/GenBank/DDBJ databases">
        <title>Complete genome sequences of two moderately thermophilic Paenibacillus species.</title>
        <authorList>
            <person name="Butler R.III."/>
            <person name="Wang J."/>
            <person name="Stark B.C."/>
            <person name="Pombert J.-F."/>
        </authorList>
    </citation>
    <scope>NUCLEOTIDE SEQUENCE [LARGE SCALE GENOMIC DNA]</scope>
    <source>
        <strain evidence="11">32O-Y</strain>
    </source>
</reference>
<evidence type="ECO:0000256" key="3">
    <source>
        <dbReference type="ARBA" id="ARBA00023015"/>
    </source>
</evidence>
<dbReference type="PRINTS" id="PR00046">
    <property type="entry name" value="SIGMA70FCT"/>
</dbReference>
<dbReference type="PATRIC" id="fig|162209.4.peg.1061"/>
<dbReference type="Pfam" id="PF04539">
    <property type="entry name" value="Sigma70_r3"/>
    <property type="match status" value="1"/>
</dbReference>
<dbReference type="Proteomes" id="UP000061660">
    <property type="component" value="Chromosome"/>
</dbReference>
<dbReference type="InterPro" id="IPR014284">
    <property type="entry name" value="RNA_pol_sigma-70_dom"/>
</dbReference>
<dbReference type="EMBL" id="CP013652">
    <property type="protein sequence ID" value="ALS21377.1"/>
    <property type="molecule type" value="Genomic_DNA"/>
</dbReference>
<dbReference type="InterPro" id="IPR007624">
    <property type="entry name" value="RNA_pol_sigma70_r3"/>
</dbReference>
<evidence type="ECO:0000313" key="10">
    <source>
        <dbReference type="EMBL" id="ALS21377.1"/>
    </source>
</evidence>
<dbReference type="GO" id="GO:0016987">
    <property type="term" value="F:sigma factor activity"/>
    <property type="evidence" value="ECO:0007669"/>
    <property type="project" value="UniProtKB-KW"/>
</dbReference>
<dbReference type="InterPro" id="IPR050239">
    <property type="entry name" value="Sigma-70_RNA_pol_init_factors"/>
</dbReference>